<sequence>MKSYKDLIVWQKSVELVTQTYILTTSFPDEEKFGLTSQLKRSVISVPSNIAEGYGRKYTKDYIRFLQIARGSLFESQTQLEIAFRLKFVSQEEAIKINELSLEVEKMLNSLINKLG</sequence>
<dbReference type="CDD" id="cd16377">
    <property type="entry name" value="23S_rRNA_IVP_like"/>
    <property type="match status" value="1"/>
</dbReference>
<proteinExistence type="predicted"/>
<evidence type="ECO:0000313" key="2">
    <source>
        <dbReference type="Proteomes" id="UP001629059"/>
    </source>
</evidence>
<dbReference type="NCBIfam" id="TIGR02436">
    <property type="entry name" value="four helix bundle protein"/>
    <property type="match status" value="1"/>
</dbReference>
<dbReference type="Pfam" id="PF05635">
    <property type="entry name" value="23S_rRNA_IVP"/>
    <property type="match status" value="1"/>
</dbReference>
<dbReference type="RefSeq" id="WP_408072807.1">
    <property type="nucleotide sequence ID" value="NZ_JBELQB010000001.1"/>
</dbReference>
<dbReference type="Proteomes" id="UP001629059">
    <property type="component" value="Unassembled WGS sequence"/>
</dbReference>
<dbReference type="SUPFAM" id="SSF158446">
    <property type="entry name" value="IVS-encoded protein-like"/>
    <property type="match status" value="1"/>
</dbReference>
<dbReference type="InterPro" id="IPR036583">
    <property type="entry name" value="23S_rRNA_IVS_sf"/>
</dbReference>
<name>A0ABW8Y8Q3_9FLAO</name>
<organism evidence="1 2">
    <name type="scientific">Flavobacterium rhizophilum</name>
    <dbReference type="NCBI Taxonomy" id="3163296"/>
    <lineage>
        <taxon>Bacteria</taxon>
        <taxon>Pseudomonadati</taxon>
        <taxon>Bacteroidota</taxon>
        <taxon>Flavobacteriia</taxon>
        <taxon>Flavobacteriales</taxon>
        <taxon>Flavobacteriaceae</taxon>
        <taxon>Flavobacterium</taxon>
    </lineage>
</organism>
<keyword evidence="2" id="KW-1185">Reference proteome</keyword>
<protein>
    <submittedName>
        <fullName evidence="1">Four helix bundle protein</fullName>
    </submittedName>
</protein>
<accession>A0ABW8Y8Q3</accession>
<dbReference type="EMBL" id="JBELQB010000001">
    <property type="protein sequence ID" value="MFL9835897.1"/>
    <property type="molecule type" value="Genomic_DNA"/>
</dbReference>
<evidence type="ECO:0000313" key="1">
    <source>
        <dbReference type="EMBL" id="MFL9835897.1"/>
    </source>
</evidence>
<dbReference type="PANTHER" id="PTHR38471">
    <property type="entry name" value="FOUR HELIX BUNDLE PROTEIN"/>
    <property type="match status" value="1"/>
</dbReference>
<dbReference type="Gene3D" id="1.20.1440.60">
    <property type="entry name" value="23S rRNA-intervening sequence"/>
    <property type="match status" value="1"/>
</dbReference>
<dbReference type="InterPro" id="IPR012657">
    <property type="entry name" value="23S_rRNA-intervening_sequence"/>
</dbReference>
<gene>
    <name evidence="1" type="ORF">ABS768_00210</name>
</gene>
<reference evidence="1 2" key="1">
    <citation type="submission" date="2024-06" db="EMBL/GenBank/DDBJ databases">
        <authorList>
            <person name="Kaempfer P."/>
            <person name="Viver T."/>
        </authorList>
    </citation>
    <scope>NUCLEOTIDE SEQUENCE [LARGE SCALE GENOMIC DNA]</scope>
    <source>
        <strain evidence="1 2">ST-75</strain>
    </source>
</reference>
<dbReference type="NCBIfam" id="NF008911">
    <property type="entry name" value="PRK12275.1-2"/>
    <property type="match status" value="1"/>
</dbReference>
<dbReference type="PANTHER" id="PTHR38471:SF2">
    <property type="entry name" value="FOUR HELIX BUNDLE PROTEIN"/>
    <property type="match status" value="1"/>
</dbReference>
<comment type="caution">
    <text evidence="1">The sequence shown here is derived from an EMBL/GenBank/DDBJ whole genome shotgun (WGS) entry which is preliminary data.</text>
</comment>